<feature type="domain" description="UFSP1/2/DUB catalytic" evidence="3">
    <location>
        <begin position="26"/>
        <end position="224"/>
    </location>
</feature>
<dbReference type="OMA" id="AISWIIN"/>
<keyword evidence="5" id="KW-1185">Reference proteome</keyword>
<dbReference type="Proteomes" id="UP000751190">
    <property type="component" value="Unassembled WGS sequence"/>
</dbReference>
<accession>A0A8J5XR84</accession>
<gene>
    <name evidence="4" type="ORF">KFE25_000128</name>
</gene>
<reference evidence="4" key="1">
    <citation type="submission" date="2021-05" db="EMBL/GenBank/DDBJ databases">
        <title>The genome of the haptophyte Pavlova lutheri (Diacronema luteri, Pavlovales) - a model for lipid biosynthesis in eukaryotic algae.</title>
        <authorList>
            <person name="Hulatt C.J."/>
            <person name="Posewitz M.C."/>
        </authorList>
    </citation>
    <scope>NUCLEOTIDE SEQUENCE</scope>
    <source>
        <strain evidence="4">NIVA-4/92</strain>
    </source>
</reference>
<dbReference type="OrthoDB" id="417506at2759"/>
<comment type="caution">
    <text evidence="4">The sequence shown here is derived from an EMBL/GenBank/DDBJ whole genome shotgun (WGS) entry which is preliminary data.</text>
</comment>
<dbReference type="AlphaFoldDB" id="A0A8J5XR84"/>
<dbReference type="PANTHER" id="PTHR48153">
    <property type="entry name" value="UFM1-SPECIFIC PROTEASE 2"/>
    <property type="match status" value="1"/>
</dbReference>
<dbReference type="GO" id="GO:0071567">
    <property type="term" value="F:deUFMylase activity"/>
    <property type="evidence" value="ECO:0007669"/>
    <property type="project" value="TreeGrafter"/>
</dbReference>
<feature type="region of interest" description="Disordered" evidence="2">
    <location>
        <begin position="233"/>
        <end position="265"/>
    </location>
</feature>
<protein>
    <recommendedName>
        <fullName evidence="3">UFSP1/2/DUB catalytic domain-containing protein</fullName>
    </recommendedName>
</protein>
<organism evidence="4 5">
    <name type="scientific">Diacronema lutheri</name>
    <name type="common">Unicellular marine alga</name>
    <name type="synonym">Monochrysis lutheri</name>
    <dbReference type="NCBI Taxonomy" id="2081491"/>
    <lineage>
        <taxon>Eukaryota</taxon>
        <taxon>Haptista</taxon>
        <taxon>Haptophyta</taxon>
        <taxon>Pavlovophyceae</taxon>
        <taxon>Pavlovales</taxon>
        <taxon>Pavlovaceae</taxon>
        <taxon>Diacronema</taxon>
    </lineage>
</organism>
<dbReference type="Gene3D" id="3.90.70.130">
    <property type="match status" value="1"/>
</dbReference>
<dbReference type="InterPro" id="IPR012462">
    <property type="entry name" value="UFSP1/2_DUB_cat"/>
</dbReference>
<evidence type="ECO:0000259" key="3">
    <source>
        <dbReference type="Pfam" id="PF07910"/>
    </source>
</evidence>
<dbReference type="PANTHER" id="PTHR48153:SF3">
    <property type="entry name" value="INACTIVE UFM1-SPECIFIC PROTEASE 1"/>
    <property type="match status" value="1"/>
</dbReference>
<evidence type="ECO:0000256" key="2">
    <source>
        <dbReference type="SAM" id="MobiDB-lite"/>
    </source>
</evidence>
<evidence type="ECO:0000256" key="1">
    <source>
        <dbReference type="ARBA" id="ARBA00022801"/>
    </source>
</evidence>
<dbReference type="Pfam" id="PF07910">
    <property type="entry name" value="Peptidase_C78"/>
    <property type="match status" value="1"/>
</dbReference>
<keyword evidence="1" id="KW-0378">Hydrolase</keyword>
<proteinExistence type="predicted"/>
<evidence type="ECO:0000313" key="4">
    <source>
        <dbReference type="EMBL" id="KAG8463960.1"/>
    </source>
</evidence>
<name>A0A8J5XR84_DIALT</name>
<sequence length="279" mass="29385">MAHTCPVSALPGAPSGWRIATVREFVHRHYGDDGFDDAGWGCGYRSLQSILSAYPPYRDGAAPVPSIPEIQRMLARMGAKPERFAGSREWLGGAYEVSLVVEAATSAPVRLVHAGSGREVPALLPQVLAHFEAHGAPGMIGGGADVYSKTLLGVALPPRLPLTHEHIGEREAPAGPSAYLLLADPHFFRRIGESAEAARERALAGGWVGWKPVENLLAASFYNFALPLPPPPGADGVARGHTDAATEGARPNRAADPHSAARTAVSDAADFEIEVVESG</sequence>
<dbReference type="EMBL" id="JAGTXO010000014">
    <property type="protein sequence ID" value="KAG8463960.1"/>
    <property type="molecule type" value="Genomic_DNA"/>
</dbReference>
<evidence type="ECO:0000313" key="5">
    <source>
        <dbReference type="Proteomes" id="UP000751190"/>
    </source>
</evidence>